<dbReference type="PROSITE" id="PS50249">
    <property type="entry name" value="MPN"/>
    <property type="match status" value="1"/>
</dbReference>
<protein>
    <submittedName>
        <fullName evidence="8">DNA repair protein RadC</fullName>
    </submittedName>
</protein>
<dbReference type="RefSeq" id="WP_200392342.1">
    <property type="nucleotide sequence ID" value="NZ_JAENIO010000035.1"/>
</dbReference>
<name>A0A934RQ59_9BACT</name>
<dbReference type="GO" id="GO:0006508">
    <property type="term" value="P:proteolysis"/>
    <property type="evidence" value="ECO:0007669"/>
    <property type="project" value="UniProtKB-KW"/>
</dbReference>
<evidence type="ECO:0000256" key="6">
    <source>
        <dbReference type="RuleBase" id="RU003797"/>
    </source>
</evidence>
<gene>
    <name evidence="8" type="primary">radC</name>
    <name evidence="8" type="ORF">JIN78_12630</name>
</gene>
<evidence type="ECO:0000256" key="3">
    <source>
        <dbReference type="ARBA" id="ARBA00022801"/>
    </source>
</evidence>
<sequence>MKSGKLIHDLPEGEKPREKLLRLGPGALGDDELLAIFLRTGVPGENAIAIGRRLLDNHGGLPGLARTETPILAKEHGLGPAKACQLSAAFELGVRLARRTIDRVELNSPELIYRHMAPQMQNLRTESLRVVVLDSRLRCQAVHEVSTGSSNQTVAIVRDVLRPVLLNQAVQFAVVHNHPSGDPTPSRADVQFTRNLKEASELLELSLTDHVIIGQPSSQFAPYYSFVENDLI</sequence>
<evidence type="ECO:0000313" key="8">
    <source>
        <dbReference type="EMBL" id="MBK1834908.1"/>
    </source>
</evidence>
<keyword evidence="1" id="KW-0645">Protease</keyword>
<dbReference type="PANTHER" id="PTHR30471:SF3">
    <property type="entry name" value="UPF0758 PROTEIN YEES-RELATED"/>
    <property type="match status" value="1"/>
</dbReference>
<dbReference type="InterPro" id="IPR046778">
    <property type="entry name" value="UPF0758_N"/>
</dbReference>
<evidence type="ECO:0000313" key="9">
    <source>
        <dbReference type="Proteomes" id="UP000604083"/>
    </source>
</evidence>
<dbReference type="InterPro" id="IPR025657">
    <property type="entry name" value="RadC_JAB"/>
</dbReference>
<dbReference type="Gene3D" id="3.40.140.10">
    <property type="entry name" value="Cytidine Deaminase, domain 2"/>
    <property type="match status" value="1"/>
</dbReference>
<evidence type="ECO:0000256" key="2">
    <source>
        <dbReference type="ARBA" id="ARBA00022723"/>
    </source>
</evidence>
<dbReference type="CDD" id="cd08071">
    <property type="entry name" value="MPN_DUF2466"/>
    <property type="match status" value="1"/>
</dbReference>
<evidence type="ECO:0000256" key="5">
    <source>
        <dbReference type="ARBA" id="ARBA00023049"/>
    </source>
</evidence>
<dbReference type="GO" id="GO:0046872">
    <property type="term" value="F:metal ion binding"/>
    <property type="evidence" value="ECO:0007669"/>
    <property type="project" value="UniProtKB-KW"/>
</dbReference>
<dbReference type="EMBL" id="JAENIO010000035">
    <property type="protein sequence ID" value="MBK1834908.1"/>
    <property type="molecule type" value="Genomic_DNA"/>
</dbReference>
<keyword evidence="9" id="KW-1185">Reference proteome</keyword>
<comment type="caution">
    <text evidence="8">The sequence shown here is derived from an EMBL/GenBank/DDBJ whole genome shotgun (WGS) entry which is preliminary data.</text>
</comment>
<keyword evidence="2" id="KW-0479">Metal-binding</keyword>
<keyword evidence="5" id="KW-0482">Metalloprotease</keyword>
<evidence type="ECO:0000256" key="1">
    <source>
        <dbReference type="ARBA" id="ARBA00022670"/>
    </source>
</evidence>
<dbReference type="SUPFAM" id="SSF102712">
    <property type="entry name" value="JAB1/MPN domain"/>
    <property type="match status" value="1"/>
</dbReference>
<evidence type="ECO:0000259" key="7">
    <source>
        <dbReference type="PROSITE" id="PS50249"/>
    </source>
</evidence>
<dbReference type="PROSITE" id="PS01302">
    <property type="entry name" value="UPF0758"/>
    <property type="match status" value="1"/>
</dbReference>
<accession>A0A934RQ59</accession>
<feature type="domain" description="MPN" evidence="7">
    <location>
        <begin position="104"/>
        <end position="232"/>
    </location>
</feature>
<dbReference type="AlphaFoldDB" id="A0A934RQ59"/>
<dbReference type="InterPro" id="IPR020891">
    <property type="entry name" value="UPF0758_CS"/>
</dbReference>
<proteinExistence type="inferred from homology"/>
<dbReference type="PANTHER" id="PTHR30471">
    <property type="entry name" value="DNA REPAIR PROTEIN RADC"/>
    <property type="match status" value="1"/>
</dbReference>
<dbReference type="InterPro" id="IPR001405">
    <property type="entry name" value="UPF0758"/>
</dbReference>
<dbReference type="InterPro" id="IPR037518">
    <property type="entry name" value="MPN"/>
</dbReference>
<organism evidence="8 9">
    <name type="scientific">Roseibacillus ishigakijimensis</name>
    <dbReference type="NCBI Taxonomy" id="454146"/>
    <lineage>
        <taxon>Bacteria</taxon>
        <taxon>Pseudomonadati</taxon>
        <taxon>Verrucomicrobiota</taxon>
        <taxon>Verrucomicrobiia</taxon>
        <taxon>Verrucomicrobiales</taxon>
        <taxon>Verrucomicrobiaceae</taxon>
        <taxon>Roseibacillus</taxon>
    </lineage>
</organism>
<reference evidence="8" key="1">
    <citation type="submission" date="2021-01" db="EMBL/GenBank/DDBJ databases">
        <title>Modified the classification status of verrucomicrobia.</title>
        <authorList>
            <person name="Feng X."/>
        </authorList>
    </citation>
    <scope>NUCLEOTIDE SEQUENCE</scope>
    <source>
        <strain evidence="8">KCTC 12986</strain>
    </source>
</reference>
<dbReference type="NCBIfam" id="TIGR00608">
    <property type="entry name" value="radc"/>
    <property type="match status" value="1"/>
</dbReference>
<dbReference type="GO" id="GO:0008237">
    <property type="term" value="F:metallopeptidase activity"/>
    <property type="evidence" value="ECO:0007669"/>
    <property type="project" value="UniProtKB-KW"/>
</dbReference>
<keyword evidence="3" id="KW-0378">Hydrolase</keyword>
<dbReference type="Pfam" id="PF04002">
    <property type="entry name" value="RadC"/>
    <property type="match status" value="1"/>
</dbReference>
<dbReference type="Pfam" id="PF20582">
    <property type="entry name" value="UPF0758_N"/>
    <property type="match status" value="1"/>
</dbReference>
<dbReference type="NCBIfam" id="NF000642">
    <property type="entry name" value="PRK00024.1"/>
    <property type="match status" value="1"/>
</dbReference>
<dbReference type="Proteomes" id="UP000604083">
    <property type="component" value="Unassembled WGS sequence"/>
</dbReference>
<keyword evidence="4" id="KW-0862">Zinc</keyword>
<evidence type="ECO:0000256" key="4">
    <source>
        <dbReference type="ARBA" id="ARBA00022833"/>
    </source>
</evidence>
<comment type="similarity">
    <text evidence="6">Belongs to the UPF0758 family.</text>
</comment>